<sequence>MSTCKPLESTFGILICLVYFAVSSLSTSTPLLFTSISALSVIHQTRTHFIYNSHIKWGLKQVALRLPLLSALQKSQRPRSQRPLMLRAQP</sequence>
<keyword evidence="2" id="KW-1185">Reference proteome</keyword>
<evidence type="ECO:0000313" key="2">
    <source>
        <dbReference type="Proteomes" id="UP000714275"/>
    </source>
</evidence>
<gene>
    <name evidence="1" type="ORF">EV702DRAFT_1059947</name>
</gene>
<reference evidence="1" key="1">
    <citation type="journal article" date="2020" name="New Phytol.">
        <title>Comparative genomics reveals dynamic genome evolution in host specialist ectomycorrhizal fungi.</title>
        <authorList>
            <person name="Lofgren L.A."/>
            <person name="Nguyen N.H."/>
            <person name="Vilgalys R."/>
            <person name="Ruytinx J."/>
            <person name="Liao H.L."/>
            <person name="Branco S."/>
            <person name="Kuo A."/>
            <person name="LaButti K."/>
            <person name="Lipzen A."/>
            <person name="Andreopoulos W."/>
            <person name="Pangilinan J."/>
            <person name="Riley R."/>
            <person name="Hundley H."/>
            <person name="Na H."/>
            <person name="Barry K."/>
            <person name="Grigoriev I.V."/>
            <person name="Stajich J.E."/>
            <person name="Kennedy P.G."/>
        </authorList>
    </citation>
    <scope>NUCLEOTIDE SEQUENCE</scope>
    <source>
        <strain evidence="1">DOB743</strain>
    </source>
</reference>
<dbReference type="EMBL" id="JABBWD010000002">
    <property type="protein sequence ID" value="KAG1783059.1"/>
    <property type="molecule type" value="Genomic_DNA"/>
</dbReference>
<organism evidence="1 2">
    <name type="scientific">Suillus placidus</name>
    <dbReference type="NCBI Taxonomy" id="48579"/>
    <lineage>
        <taxon>Eukaryota</taxon>
        <taxon>Fungi</taxon>
        <taxon>Dikarya</taxon>
        <taxon>Basidiomycota</taxon>
        <taxon>Agaricomycotina</taxon>
        <taxon>Agaricomycetes</taxon>
        <taxon>Agaricomycetidae</taxon>
        <taxon>Boletales</taxon>
        <taxon>Suillineae</taxon>
        <taxon>Suillaceae</taxon>
        <taxon>Suillus</taxon>
    </lineage>
</organism>
<evidence type="ECO:0000313" key="1">
    <source>
        <dbReference type="EMBL" id="KAG1783059.1"/>
    </source>
</evidence>
<proteinExistence type="predicted"/>
<dbReference type="Proteomes" id="UP000714275">
    <property type="component" value="Unassembled WGS sequence"/>
</dbReference>
<dbReference type="AlphaFoldDB" id="A0A9P7D870"/>
<name>A0A9P7D870_9AGAM</name>
<accession>A0A9P7D870</accession>
<protein>
    <submittedName>
        <fullName evidence="1">Uncharacterized protein</fullName>
    </submittedName>
</protein>
<comment type="caution">
    <text evidence="1">The sequence shown here is derived from an EMBL/GenBank/DDBJ whole genome shotgun (WGS) entry which is preliminary data.</text>
</comment>